<evidence type="ECO:0000256" key="2">
    <source>
        <dbReference type="ARBA" id="ARBA00022737"/>
    </source>
</evidence>
<dbReference type="PROSITE" id="PS51371">
    <property type="entry name" value="CBS"/>
    <property type="match status" value="2"/>
</dbReference>
<dbReference type="GO" id="GO:1901135">
    <property type="term" value="P:carbohydrate derivative metabolic process"/>
    <property type="evidence" value="ECO:0007669"/>
    <property type="project" value="InterPro"/>
</dbReference>
<feature type="domain" description="CBS" evidence="8">
    <location>
        <begin position="209"/>
        <end position="269"/>
    </location>
</feature>
<evidence type="ECO:0000256" key="6">
    <source>
        <dbReference type="PIRSR" id="PIRSR004692-3"/>
    </source>
</evidence>
<evidence type="ECO:0000256" key="3">
    <source>
        <dbReference type="ARBA" id="ARBA00023122"/>
    </source>
</evidence>
<evidence type="ECO:0000256" key="7">
    <source>
        <dbReference type="PROSITE-ProRule" id="PRU00703"/>
    </source>
</evidence>
<dbReference type="CDD" id="cd04604">
    <property type="entry name" value="CBS_pair_SIS_assoc"/>
    <property type="match status" value="1"/>
</dbReference>
<accession>B6BVE7</accession>
<dbReference type="GO" id="GO:0097367">
    <property type="term" value="F:carbohydrate derivative binding"/>
    <property type="evidence" value="ECO:0007669"/>
    <property type="project" value="InterPro"/>
</dbReference>
<dbReference type="PROSITE" id="PS51464">
    <property type="entry name" value="SIS"/>
    <property type="match status" value="1"/>
</dbReference>
<dbReference type="Proteomes" id="UP000004188">
    <property type="component" value="Unassembled WGS sequence"/>
</dbReference>
<feature type="site" description="Catalytically relevant" evidence="6">
    <location>
        <position position="151"/>
    </location>
</feature>
<protein>
    <submittedName>
        <fullName evidence="10">Arabinose 5-phosphate isomerase</fullName>
        <ecNumber evidence="10">5.3.1.13</ecNumber>
    </submittedName>
</protein>
<dbReference type="Gene3D" id="3.40.50.10490">
    <property type="entry name" value="Glucose-6-phosphate isomerase like protein, domain 1"/>
    <property type="match status" value="1"/>
</dbReference>
<dbReference type="eggNOG" id="COG0794">
    <property type="taxonomic scope" value="Bacteria"/>
</dbReference>
<dbReference type="NCBIfam" id="TIGR00393">
    <property type="entry name" value="kpsF"/>
    <property type="match status" value="1"/>
</dbReference>
<dbReference type="GO" id="GO:0046872">
    <property type="term" value="F:metal ion binding"/>
    <property type="evidence" value="ECO:0007669"/>
    <property type="project" value="UniProtKB-KW"/>
</dbReference>
<keyword evidence="10" id="KW-0413">Isomerase</keyword>
<feature type="site" description="Catalytically relevant" evidence="6">
    <location>
        <position position="58"/>
    </location>
</feature>
<keyword evidence="2" id="KW-0677">Repeat</keyword>
<dbReference type="HOGENOM" id="CLU_040681_13_1_4"/>
<evidence type="ECO:0000259" key="8">
    <source>
        <dbReference type="PROSITE" id="PS51371"/>
    </source>
</evidence>
<keyword evidence="5" id="KW-0479">Metal-binding</keyword>
<dbReference type="GO" id="GO:0005975">
    <property type="term" value="P:carbohydrate metabolic process"/>
    <property type="evidence" value="ECO:0007669"/>
    <property type="project" value="InterPro"/>
</dbReference>
<dbReference type="InterPro" id="IPR001347">
    <property type="entry name" value="SIS_dom"/>
</dbReference>
<dbReference type="SMART" id="SM00116">
    <property type="entry name" value="CBS"/>
    <property type="match status" value="2"/>
</dbReference>
<dbReference type="SUPFAM" id="SSF54631">
    <property type="entry name" value="CBS-domain pair"/>
    <property type="match status" value="1"/>
</dbReference>
<organism evidence="10 11">
    <name type="scientific">beta proteobacterium KB13</name>
    <dbReference type="NCBI Taxonomy" id="314607"/>
    <lineage>
        <taxon>Bacteria</taxon>
        <taxon>Pseudomonadati</taxon>
        <taxon>Pseudomonadota</taxon>
        <taxon>Betaproteobacteria</taxon>
        <taxon>Nitrosomonadales</taxon>
        <taxon>OM43 clade</taxon>
    </lineage>
</organism>
<feature type="site" description="Catalytically relevant" evidence="6">
    <location>
        <position position="110"/>
    </location>
</feature>
<evidence type="ECO:0000259" key="9">
    <source>
        <dbReference type="PROSITE" id="PS51464"/>
    </source>
</evidence>
<feature type="site" description="Catalytically relevant" evidence="6">
    <location>
        <position position="192"/>
    </location>
</feature>
<dbReference type="InterPro" id="IPR000644">
    <property type="entry name" value="CBS_dom"/>
</dbReference>
<keyword evidence="3 7" id="KW-0129">CBS domain</keyword>
<keyword evidence="5" id="KW-0862">Zinc</keyword>
<keyword evidence="11" id="KW-1185">Reference proteome</keyword>
<dbReference type="eggNOG" id="COG0517">
    <property type="taxonomic scope" value="Bacteria"/>
</dbReference>
<feature type="domain" description="SIS" evidence="9">
    <location>
        <begin position="40"/>
        <end position="183"/>
    </location>
</feature>
<feature type="binding site" evidence="5">
    <location>
        <position position="81"/>
    </location>
    <ligand>
        <name>Zn(2+)</name>
        <dbReference type="ChEBI" id="CHEBI:29105"/>
    </ligand>
</feature>
<feature type="domain" description="CBS" evidence="8">
    <location>
        <begin position="274"/>
        <end position="326"/>
    </location>
</feature>
<dbReference type="Pfam" id="PF01380">
    <property type="entry name" value="SIS"/>
    <property type="match status" value="1"/>
</dbReference>
<dbReference type="PIRSF" id="PIRSF004692">
    <property type="entry name" value="KdsD_KpsF"/>
    <property type="match status" value="1"/>
</dbReference>
<comment type="similarity">
    <text evidence="1 4">Belongs to the SIS family. GutQ/KpsF subfamily.</text>
</comment>
<reference evidence="11" key="1">
    <citation type="journal article" date="2012" name="Stand. Genomic Sci.">
        <title>Genome sequence of strain HIMB624, a cultured representative from the OM43 clade of marine Betaproteobacteria.</title>
        <authorList>
            <person name="Huggett M.J."/>
            <person name="Hayakawa D.H."/>
            <person name="Rappe M.S."/>
        </authorList>
    </citation>
    <scope>NUCLEOTIDE SEQUENCE [LARGE SCALE GENOMIC DNA]</scope>
    <source>
        <strain evidence="11">KB13</strain>
    </source>
</reference>
<dbReference type="EMBL" id="DS995299">
    <property type="protein sequence ID" value="EDZ65144.1"/>
    <property type="molecule type" value="Genomic_DNA"/>
</dbReference>
<proteinExistence type="inferred from homology"/>
<dbReference type="EC" id="5.3.1.13" evidence="10"/>
<dbReference type="PANTHER" id="PTHR42745:SF1">
    <property type="entry name" value="ARABINOSE 5-PHOSPHATE ISOMERASE KDSD"/>
    <property type="match status" value="1"/>
</dbReference>
<evidence type="ECO:0000313" key="10">
    <source>
        <dbReference type="EMBL" id="EDZ65144.1"/>
    </source>
</evidence>
<sequence length="326" mass="35325">MLFMNDIKKTIIGSAKKVLDIESIEINNAQKFIDDNFADIIIKLSECKGRIILSGMGKSGHIAGKIASTLSSTGSPAFFMHPGEASHGDLGMITHDDIVIFLSNSGESDEIYNLIPSIKRIGASIVAITSNEKSEIAKYADHHISSKVSTEACPLGLAPTASSALMLAIGDAIAVSLFQLKGFTTEDFLKSHPGGALGKNKFIKIKEVMRSINEVPLVSPDDSLKQTIKLITEKKVGYAVVANKLKYLGIFTDGDLRRSILKEASISDEISKWMSTNPFFINEHNLATSAAELMEKNKISSLVVVDNKDDLVGVINFQDLLINKVI</sequence>
<dbReference type="InterPro" id="IPR046348">
    <property type="entry name" value="SIS_dom_sf"/>
</dbReference>
<evidence type="ECO:0000256" key="5">
    <source>
        <dbReference type="PIRSR" id="PIRSR004692-2"/>
    </source>
</evidence>
<evidence type="ECO:0000256" key="4">
    <source>
        <dbReference type="PIRNR" id="PIRNR004692"/>
    </source>
</evidence>
<gene>
    <name evidence="10" type="ORF">KB13_1277</name>
</gene>
<evidence type="ECO:0000313" key="11">
    <source>
        <dbReference type="Proteomes" id="UP000004188"/>
    </source>
</evidence>
<dbReference type="STRING" id="314607.KB13_1277"/>
<dbReference type="InterPro" id="IPR035474">
    <property type="entry name" value="SIS_Kpsf"/>
</dbReference>
<dbReference type="InterPro" id="IPR004800">
    <property type="entry name" value="KdsD/KpsF-type"/>
</dbReference>
<dbReference type="PANTHER" id="PTHR42745">
    <property type="match status" value="1"/>
</dbReference>
<evidence type="ECO:0000256" key="1">
    <source>
        <dbReference type="ARBA" id="ARBA00008165"/>
    </source>
</evidence>
<dbReference type="CDD" id="cd05014">
    <property type="entry name" value="SIS_Kpsf"/>
    <property type="match status" value="1"/>
</dbReference>
<dbReference type="Pfam" id="PF00571">
    <property type="entry name" value="CBS"/>
    <property type="match status" value="2"/>
</dbReference>
<dbReference type="AlphaFoldDB" id="B6BVE7"/>
<dbReference type="FunFam" id="3.40.50.10490:FF:000011">
    <property type="entry name" value="Arabinose 5-phosphate isomerase"/>
    <property type="match status" value="1"/>
</dbReference>
<dbReference type="Gene3D" id="3.10.580.10">
    <property type="entry name" value="CBS-domain"/>
    <property type="match status" value="1"/>
</dbReference>
<name>B6BVE7_9PROT</name>
<dbReference type="InterPro" id="IPR046342">
    <property type="entry name" value="CBS_dom_sf"/>
</dbReference>
<dbReference type="InterPro" id="IPR050986">
    <property type="entry name" value="GutQ/KpsF_isomerases"/>
</dbReference>
<dbReference type="GO" id="GO:0019146">
    <property type="term" value="F:arabinose-5-phosphate isomerase activity"/>
    <property type="evidence" value="ECO:0007669"/>
    <property type="project" value="UniProtKB-EC"/>
</dbReference>
<dbReference type="SUPFAM" id="SSF53697">
    <property type="entry name" value="SIS domain"/>
    <property type="match status" value="1"/>
</dbReference>